<dbReference type="Gene3D" id="3.40.630.30">
    <property type="match status" value="1"/>
</dbReference>
<sequence length="495" mass="55390">MKSSHVQAHHSKRFRIKLSVKHAARILLSRRIEVCLSLQRCAREDLRHRRRMNSCVSVDSTPVKNKRSHSPSSVYSAATCVSTSRFTELGLWTPPSSSSFCTPNGQQLYSDHGGSLSPDSPQTLVNFQFEETTVLFNPKTPSKTSIIVSSSALFDHMSSHSFSSTTSVNNTRMRRRNSKDFSDPSVREPFSNMSRSASALPALKTKMHSSVHSSVHLVSSHSDLSLTGSQPVVDHLLPQHRKAQHAKSKQLLTLRDLRSDRVRSFFRHGMLKHDERVFQNRGLWLPPPVSMQMARDGKWNLGNMLHITDKYIPDLDMDLDQSIPSITATQPFMSPGFQTNHKLGRVSLHTLQMATEKITTNQSHPFDHALFSAASSLVTQQFAQKNVSADLDSVLDDSFSVDIATTGFTSDTGGGLNTVLGAIEYVFMRGYLWIEAVAVHDHARRCGVGRELVSRVKEYARVRGKKVLCFGLLDVCGFYEKEGFQVSPEFAVEDW</sequence>
<dbReference type="GO" id="GO:0016747">
    <property type="term" value="F:acyltransferase activity, transferring groups other than amino-acyl groups"/>
    <property type="evidence" value="ECO:0007669"/>
    <property type="project" value="InterPro"/>
</dbReference>
<accession>A0A507FE64</accession>
<feature type="region of interest" description="Disordered" evidence="1">
    <location>
        <begin position="164"/>
        <end position="190"/>
    </location>
</feature>
<dbReference type="PROSITE" id="PS51186">
    <property type="entry name" value="GNAT"/>
    <property type="match status" value="1"/>
</dbReference>
<feature type="domain" description="N-acetyltransferase" evidence="2">
    <location>
        <begin position="361"/>
        <end position="495"/>
    </location>
</feature>
<dbReference type="Pfam" id="PF13508">
    <property type="entry name" value="Acetyltransf_7"/>
    <property type="match status" value="1"/>
</dbReference>
<evidence type="ECO:0000313" key="3">
    <source>
        <dbReference type="EMBL" id="TPX74543.1"/>
    </source>
</evidence>
<organism evidence="3 4">
    <name type="scientific">Chytriomyces confervae</name>
    <dbReference type="NCBI Taxonomy" id="246404"/>
    <lineage>
        <taxon>Eukaryota</taxon>
        <taxon>Fungi</taxon>
        <taxon>Fungi incertae sedis</taxon>
        <taxon>Chytridiomycota</taxon>
        <taxon>Chytridiomycota incertae sedis</taxon>
        <taxon>Chytridiomycetes</taxon>
        <taxon>Chytridiales</taxon>
        <taxon>Chytriomycetaceae</taxon>
        <taxon>Chytriomyces</taxon>
    </lineage>
</organism>
<gene>
    <name evidence="3" type="ORF">CcCBS67573_g04186</name>
</gene>
<name>A0A507FE64_9FUNG</name>
<dbReference type="EMBL" id="QEAP01000120">
    <property type="protein sequence ID" value="TPX74543.1"/>
    <property type="molecule type" value="Genomic_DNA"/>
</dbReference>
<keyword evidence="4" id="KW-1185">Reference proteome</keyword>
<dbReference type="InterPro" id="IPR000182">
    <property type="entry name" value="GNAT_dom"/>
</dbReference>
<dbReference type="SUPFAM" id="SSF55729">
    <property type="entry name" value="Acyl-CoA N-acyltransferases (Nat)"/>
    <property type="match status" value="1"/>
</dbReference>
<protein>
    <recommendedName>
        <fullName evidence="2">N-acetyltransferase domain-containing protein</fullName>
    </recommendedName>
</protein>
<evidence type="ECO:0000256" key="1">
    <source>
        <dbReference type="SAM" id="MobiDB-lite"/>
    </source>
</evidence>
<evidence type="ECO:0000313" key="4">
    <source>
        <dbReference type="Proteomes" id="UP000320333"/>
    </source>
</evidence>
<dbReference type="OrthoDB" id="2115692at2759"/>
<dbReference type="CDD" id="cd04301">
    <property type="entry name" value="NAT_SF"/>
    <property type="match status" value="1"/>
</dbReference>
<evidence type="ECO:0000259" key="2">
    <source>
        <dbReference type="PROSITE" id="PS51186"/>
    </source>
</evidence>
<proteinExistence type="predicted"/>
<dbReference type="STRING" id="246404.A0A507FE64"/>
<dbReference type="Proteomes" id="UP000320333">
    <property type="component" value="Unassembled WGS sequence"/>
</dbReference>
<dbReference type="AlphaFoldDB" id="A0A507FE64"/>
<reference evidence="3 4" key="1">
    <citation type="journal article" date="2019" name="Sci. Rep.">
        <title>Comparative genomics of chytrid fungi reveal insights into the obligate biotrophic and pathogenic lifestyle of Synchytrium endobioticum.</title>
        <authorList>
            <person name="van de Vossenberg B.T.L.H."/>
            <person name="Warris S."/>
            <person name="Nguyen H.D.T."/>
            <person name="van Gent-Pelzer M.P.E."/>
            <person name="Joly D.L."/>
            <person name="van de Geest H.C."/>
            <person name="Bonants P.J.M."/>
            <person name="Smith D.S."/>
            <person name="Levesque C.A."/>
            <person name="van der Lee T.A.J."/>
        </authorList>
    </citation>
    <scope>NUCLEOTIDE SEQUENCE [LARGE SCALE GENOMIC DNA]</scope>
    <source>
        <strain evidence="3 4">CBS 675.73</strain>
    </source>
</reference>
<comment type="caution">
    <text evidence="3">The sequence shown here is derived from an EMBL/GenBank/DDBJ whole genome shotgun (WGS) entry which is preliminary data.</text>
</comment>
<dbReference type="InterPro" id="IPR016181">
    <property type="entry name" value="Acyl_CoA_acyltransferase"/>
</dbReference>